<dbReference type="InterPro" id="IPR015421">
    <property type="entry name" value="PyrdxlP-dep_Trfase_major"/>
</dbReference>
<feature type="modified residue" description="N6-(pyridoxal phosphate)lysine" evidence="3">
    <location>
        <position position="184"/>
    </location>
</feature>
<dbReference type="AlphaFoldDB" id="A0A2U3N964"/>
<keyword evidence="3 4" id="KW-0663">Pyridoxal phosphate</keyword>
<dbReference type="Gene3D" id="3.90.1150.10">
    <property type="entry name" value="Aspartate Aminotransferase, domain 1"/>
    <property type="match status" value="1"/>
</dbReference>
<evidence type="ECO:0000256" key="3">
    <source>
        <dbReference type="PIRSR" id="PIRSR000390-2"/>
    </source>
</evidence>
<dbReference type="STRING" id="1841859.GCA_900157385_01543"/>
<dbReference type="InterPro" id="IPR000653">
    <property type="entry name" value="DegT/StrS_aminotransferase"/>
</dbReference>
<dbReference type="FunFam" id="3.40.640.10:FF:000037">
    <property type="entry name" value="dTDP-4-amino-4,6-dideoxygalactose transaminase"/>
    <property type="match status" value="1"/>
</dbReference>
<dbReference type="RefSeq" id="WP_077098877.1">
    <property type="nucleotide sequence ID" value="NZ_LT717699.1"/>
</dbReference>
<dbReference type="InterPro" id="IPR015422">
    <property type="entry name" value="PyrdxlP-dep_Trfase_small"/>
</dbReference>
<dbReference type="NCBIfam" id="TIGR02379">
    <property type="entry name" value="ECA_wecE"/>
    <property type="match status" value="1"/>
</dbReference>
<reference evidence="5 6" key="1">
    <citation type="submission" date="2017-01" db="EMBL/GenBank/DDBJ databases">
        <authorList>
            <consortium name="Urmite Genomes"/>
        </authorList>
    </citation>
    <scope>NUCLEOTIDE SEQUENCE [LARGE SCALE GENOMIC DNA]</scope>
    <source>
        <strain evidence="5 6">AB308</strain>
    </source>
</reference>
<evidence type="ECO:0000313" key="6">
    <source>
        <dbReference type="Proteomes" id="UP000241595"/>
    </source>
</evidence>
<dbReference type="SUPFAM" id="SSF53383">
    <property type="entry name" value="PLP-dependent transferases"/>
    <property type="match status" value="1"/>
</dbReference>
<comment type="similarity">
    <text evidence="4">Belongs to the DegT/DnrJ/EryC1 family.</text>
</comment>
<gene>
    <name evidence="5" type="ORF">MTAB308_1546</name>
</gene>
<dbReference type="PANTHER" id="PTHR30244:SF34">
    <property type="entry name" value="DTDP-4-AMINO-4,6-DIDEOXYGALACTOSE TRANSAMINASE"/>
    <property type="match status" value="1"/>
</dbReference>
<dbReference type="Proteomes" id="UP000241595">
    <property type="component" value="Unassembled WGS sequence"/>
</dbReference>
<dbReference type="GO" id="GO:0019180">
    <property type="term" value="F:dTDP-4-amino-4,6-dideoxygalactose transaminase activity"/>
    <property type="evidence" value="ECO:0007669"/>
    <property type="project" value="TreeGrafter"/>
</dbReference>
<evidence type="ECO:0000313" key="5">
    <source>
        <dbReference type="EMBL" id="SPM28061.1"/>
    </source>
</evidence>
<dbReference type="InterPro" id="IPR015424">
    <property type="entry name" value="PyrdxlP-dep_Trfase"/>
</dbReference>
<name>A0A2U3N964_9MYCO</name>
<keyword evidence="6" id="KW-1185">Reference proteome</keyword>
<dbReference type="Pfam" id="PF01041">
    <property type="entry name" value="DegT_DnrJ_EryC1"/>
    <property type="match status" value="1"/>
</dbReference>
<dbReference type="PIRSF" id="PIRSF000390">
    <property type="entry name" value="PLP_StrS"/>
    <property type="match status" value="1"/>
</dbReference>
<evidence type="ECO:0000256" key="2">
    <source>
        <dbReference type="PIRSR" id="PIRSR000390-1"/>
    </source>
</evidence>
<proteinExistence type="inferred from homology"/>
<comment type="cofactor">
    <cofactor evidence="1">
        <name>pyridoxal 5'-phosphate</name>
        <dbReference type="ChEBI" id="CHEBI:597326"/>
    </cofactor>
</comment>
<organism evidence="5 6">
    <name type="scientific">Mycobacterium terramassiliense</name>
    <dbReference type="NCBI Taxonomy" id="1841859"/>
    <lineage>
        <taxon>Bacteria</taxon>
        <taxon>Bacillati</taxon>
        <taxon>Actinomycetota</taxon>
        <taxon>Actinomycetes</taxon>
        <taxon>Mycobacteriales</taxon>
        <taxon>Mycobacteriaceae</taxon>
        <taxon>Mycobacterium</taxon>
    </lineage>
</organism>
<dbReference type="PANTHER" id="PTHR30244">
    <property type="entry name" value="TRANSAMINASE"/>
    <property type="match status" value="1"/>
</dbReference>
<sequence>MTIRIPFNKPSVVGSELIYVGQAVAGGHASGDGPFTRRAQAKLQERFSANRVLLTTSGTTALDLAALVLNLRPGDEVIVPSYTFVSTVNAFVLRGATPVFVDIRPDTLNIDERLIEQAITPRTRAIFPIHYAGVACEMDVIMDIADRHGLLVVEDAAQGVFARYKDRWLGTIGHLGCYSFHETKNISCGEGGALVINDPAMEERAEILRDKGTNRSQYLRGEADKYTWVDVGSAYGLSDMLAAYLLGQIESMEKLTRRRGEIFDRYVSILAPLVERGLIRIPVVPQHCATNYHMFYLLAADIDERTRLIAHLGAAGILALFHYVPLHSSPFAQSLGLPPMSLPCTEELSARLLRLPMYFDLNDWEVEEVGSRVLDFYQSNPVMQTHDS</sequence>
<dbReference type="Gene3D" id="3.40.640.10">
    <property type="entry name" value="Type I PLP-dependent aspartate aminotransferase-like (Major domain)"/>
    <property type="match status" value="1"/>
</dbReference>
<accession>A0A2U3N964</accession>
<dbReference type="EMBL" id="FTRV01000010">
    <property type="protein sequence ID" value="SPM28061.1"/>
    <property type="molecule type" value="Genomic_DNA"/>
</dbReference>
<dbReference type="NCBIfam" id="NF008687">
    <property type="entry name" value="PRK11706.1"/>
    <property type="match status" value="1"/>
</dbReference>
<evidence type="ECO:0000256" key="1">
    <source>
        <dbReference type="ARBA" id="ARBA00001933"/>
    </source>
</evidence>
<feature type="active site" description="Proton acceptor" evidence="2">
    <location>
        <position position="184"/>
    </location>
</feature>
<protein>
    <submittedName>
        <fullName evidence="5">dTDP-4-amino-4,6-dideoxygalactose transaminase</fullName>
    </submittedName>
</protein>
<dbReference type="InterPro" id="IPR012749">
    <property type="entry name" value="WecE-like"/>
</dbReference>
<evidence type="ECO:0000256" key="4">
    <source>
        <dbReference type="RuleBase" id="RU004508"/>
    </source>
</evidence>
<dbReference type="GO" id="GO:0030170">
    <property type="term" value="F:pyridoxal phosphate binding"/>
    <property type="evidence" value="ECO:0007669"/>
    <property type="project" value="TreeGrafter"/>
</dbReference>
<dbReference type="GO" id="GO:0000271">
    <property type="term" value="P:polysaccharide biosynthetic process"/>
    <property type="evidence" value="ECO:0007669"/>
    <property type="project" value="TreeGrafter"/>
</dbReference>
<dbReference type="CDD" id="cd00616">
    <property type="entry name" value="AHBA_syn"/>
    <property type="match status" value="1"/>
</dbReference>
<dbReference type="OrthoDB" id="9804264at2"/>